<accession>A0A7X1B005</accession>
<organism evidence="9 10">
    <name type="scientific">Puniceicoccus vermicola</name>
    <dbReference type="NCBI Taxonomy" id="388746"/>
    <lineage>
        <taxon>Bacteria</taxon>
        <taxon>Pseudomonadati</taxon>
        <taxon>Verrucomicrobiota</taxon>
        <taxon>Opitutia</taxon>
        <taxon>Puniceicoccales</taxon>
        <taxon>Puniceicoccaceae</taxon>
        <taxon>Puniceicoccus</taxon>
    </lineage>
</organism>
<evidence type="ECO:0000256" key="4">
    <source>
        <dbReference type="ARBA" id="ARBA00022679"/>
    </source>
</evidence>
<dbReference type="GO" id="GO:0005886">
    <property type="term" value="C:plasma membrane"/>
    <property type="evidence" value="ECO:0007669"/>
    <property type="project" value="UniProtKB-SubCell"/>
</dbReference>
<feature type="transmembrane region" description="Helical" evidence="8">
    <location>
        <begin position="406"/>
        <end position="426"/>
    </location>
</feature>
<evidence type="ECO:0000256" key="8">
    <source>
        <dbReference type="SAM" id="Phobius"/>
    </source>
</evidence>
<evidence type="ECO:0000313" key="9">
    <source>
        <dbReference type="EMBL" id="MBC2602053.1"/>
    </source>
</evidence>
<keyword evidence="6 8" id="KW-1133">Transmembrane helix</keyword>
<keyword evidence="4" id="KW-0808">Transferase</keyword>
<dbReference type="GO" id="GO:0016763">
    <property type="term" value="F:pentosyltransferase activity"/>
    <property type="evidence" value="ECO:0007669"/>
    <property type="project" value="TreeGrafter"/>
</dbReference>
<gene>
    <name evidence="9" type="ORF">H5P30_09720</name>
</gene>
<keyword evidence="2" id="KW-1003">Cell membrane</keyword>
<proteinExistence type="predicted"/>
<keyword evidence="7 8" id="KW-0472">Membrane</keyword>
<keyword evidence="3" id="KW-0328">Glycosyltransferase</keyword>
<evidence type="ECO:0000256" key="1">
    <source>
        <dbReference type="ARBA" id="ARBA00004651"/>
    </source>
</evidence>
<dbReference type="AlphaFoldDB" id="A0A7X1B005"/>
<feature type="transmembrane region" description="Helical" evidence="8">
    <location>
        <begin position="232"/>
        <end position="255"/>
    </location>
</feature>
<feature type="transmembrane region" description="Helical" evidence="8">
    <location>
        <begin position="484"/>
        <end position="503"/>
    </location>
</feature>
<feature type="transmembrane region" description="Helical" evidence="8">
    <location>
        <begin position="20"/>
        <end position="40"/>
    </location>
</feature>
<feature type="transmembrane region" description="Helical" evidence="8">
    <location>
        <begin position="351"/>
        <end position="369"/>
    </location>
</feature>
<feature type="transmembrane region" description="Helical" evidence="8">
    <location>
        <begin position="636"/>
        <end position="654"/>
    </location>
</feature>
<dbReference type="GO" id="GO:0009103">
    <property type="term" value="P:lipopolysaccharide biosynthetic process"/>
    <property type="evidence" value="ECO:0007669"/>
    <property type="project" value="UniProtKB-ARBA"/>
</dbReference>
<keyword evidence="5 8" id="KW-0812">Transmembrane</keyword>
<feature type="transmembrane region" description="Helical" evidence="8">
    <location>
        <begin position="323"/>
        <end position="339"/>
    </location>
</feature>
<dbReference type="InterPro" id="IPR050297">
    <property type="entry name" value="LipidA_mod_glycosyltrf_83"/>
</dbReference>
<evidence type="ECO:0000256" key="6">
    <source>
        <dbReference type="ARBA" id="ARBA00022989"/>
    </source>
</evidence>
<feature type="transmembrane region" description="Helical" evidence="8">
    <location>
        <begin position="455"/>
        <end position="472"/>
    </location>
</feature>
<comment type="caution">
    <text evidence="9">The sequence shown here is derived from an EMBL/GenBank/DDBJ whole genome shotgun (WGS) entry which is preliminary data.</text>
</comment>
<dbReference type="PANTHER" id="PTHR33908">
    <property type="entry name" value="MANNOSYLTRANSFERASE YKCB-RELATED"/>
    <property type="match status" value="1"/>
</dbReference>
<dbReference type="PANTHER" id="PTHR33908:SF11">
    <property type="entry name" value="MEMBRANE PROTEIN"/>
    <property type="match status" value="1"/>
</dbReference>
<comment type="subcellular location">
    <subcellularLocation>
        <location evidence="1">Cell membrane</location>
        <topology evidence="1">Multi-pass membrane protein</topology>
    </subcellularLocation>
</comment>
<sequence length="691" mass="77501">MMAGTSLGGRSSRILRNPLLWVVGIAFMVVLVKGMLFLAFPPGWLSPVELKVEVRLEKDARTSLHGRKDDVFLQIYQNTGEGMSEEESRRIPVVASGSYEWTKIVLPSRNWEEIRFDGPSQPGLFSIRAVRLLSDQKTLEWRGEELREVLIPTVQLTEIGPDGDGGLIFRSSGGDPQFDFLINPPEPSVFGGDQFFRLLLPLGATFCALVLFGWGSIFMIRVWLEMRQEGGGLAGFLGVWVGVGLFLFVVTYLSLGAQAEKKPVPQHMAGHNLYFHLTESFLHGRLDLLEEPSRPLLELENPFDPVANETLRLHDASFFHNRYYVYFGPAPVVTLYIPWRVVTGTDLPDRWADACFLSWAFFFLFFTFLRVRSLLPTKPSGGSILVGLLTIGLTTGALFLMARSVVYEVALSSALMWMAAAVFLTFEGLRKGRSAFLLFFAGLALGFAMGSRHSFVLVSLVFVASVFLFLVLRRGYWVEGLRKILALSIPAAAIGLLLLVHNYSRFGDPLEFGHNFQIGVVDPNTVDFLEPENLAYNLTINLFQPPAIYSPFPWIHLRGQELLEWVSRPSSYIRVEGGVGLLVANPYLVLLPFLCPVAFWRCSDRRALWLFAVVAVAAAINFLIIALFSYSAPRYAVDYVPWMVLLFALCWSARGKDDPVGWGRRILGWLLIPTLAWSIYVHFGLALQRIL</sequence>
<name>A0A7X1B005_9BACT</name>
<keyword evidence="10" id="KW-1185">Reference proteome</keyword>
<evidence type="ECO:0000256" key="3">
    <source>
        <dbReference type="ARBA" id="ARBA00022676"/>
    </source>
</evidence>
<feature type="transmembrane region" description="Helical" evidence="8">
    <location>
        <begin position="607"/>
        <end position="630"/>
    </location>
</feature>
<feature type="transmembrane region" description="Helical" evidence="8">
    <location>
        <begin position="198"/>
        <end position="220"/>
    </location>
</feature>
<dbReference type="Proteomes" id="UP000525652">
    <property type="component" value="Unassembled WGS sequence"/>
</dbReference>
<feature type="transmembrane region" description="Helical" evidence="8">
    <location>
        <begin position="381"/>
        <end position="400"/>
    </location>
</feature>
<dbReference type="EMBL" id="JACHVA010000081">
    <property type="protein sequence ID" value="MBC2602053.1"/>
    <property type="molecule type" value="Genomic_DNA"/>
</dbReference>
<protein>
    <submittedName>
        <fullName evidence="9">Uncharacterized protein</fullName>
    </submittedName>
</protein>
<evidence type="ECO:0000256" key="7">
    <source>
        <dbReference type="ARBA" id="ARBA00023136"/>
    </source>
</evidence>
<evidence type="ECO:0000256" key="2">
    <source>
        <dbReference type="ARBA" id="ARBA00022475"/>
    </source>
</evidence>
<feature type="transmembrane region" description="Helical" evidence="8">
    <location>
        <begin position="666"/>
        <end position="687"/>
    </location>
</feature>
<feature type="transmembrane region" description="Helical" evidence="8">
    <location>
        <begin position="579"/>
        <end position="600"/>
    </location>
</feature>
<evidence type="ECO:0000313" key="10">
    <source>
        <dbReference type="Proteomes" id="UP000525652"/>
    </source>
</evidence>
<reference evidence="9 10" key="1">
    <citation type="submission" date="2020-07" db="EMBL/GenBank/DDBJ databases">
        <authorList>
            <person name="Feng X."/>
        </authorList>
    </citation>
    <scope>NUCLEOTIDE SEQUENCE [LARGE SCALE GENOMIC DNA]</scope>
    <source>
        <strain evidence="9 10">JCM14086</strain>
    </source>
</reference>
<evidence type="ECO:0000256" key="5">
    <source>
        <dbReference type="ARBA" id="ARBA00022692"/>
    </source>
</evidence>